<dbReference type="EMBL" id="JAWDGP010004245">
    <property type="protein sequence ID" value="KAK3766242.1"/>
    <property type="molecule type" value="Genomic_DNA"/>
</dbReference>
<reference evidence="1" key="1">
    <citation type="journal article" date="2023" name="G3 (Bethesda)">
        <title>A reference genome for the long-term kleptoplast-retaining sea slug Elysia crispata morphotype clarki.</title>
        <authorList>
            <person name="Eastman K.E."/>
            <person name="Pendleton A.L."/>
            <person name="Shaikh M.A."/>
            <person name="Suttiyut T."/>
            <person name="Ogas R."/>
            <person name="Tomko P."/>
            <person name="Gavelis G."/>
            <person name="Widhalm J.R."/>
            <person name="Wisecaver J.H."/>
        </authorList>
    </citation>
    <scope>NUCLEOTIDE SEQUENCE</scope>
    <source>
        <strain evidence="1">ECLA1</strain>
    </source>
</reference>
<dbReference type="AlphaFoldDB" id="A0AAE0ZD75"/>
<gene>
    <name evidence="1" type="ORF">RRG08_057524</name>
</gene>
<dbReference type="Proteomes" id="UP001283361">
    <property type="component" value="Unassembled WGS sequence"/>
</dbReference>
<organism evidence="1 2">
    <name type="scientific">Elysia crispata</name>
    <name type="common">lettuce slug</name>
    <dbReference type="NCBI Taxonomy" id="231223"/>
    <lineage>
        <taxon>Eukaryota</taxon>
        <taxon>Metazoa</taxon>
        <taxon>Spiralia</taxon>
        <taxon>Lophotrochozoa</taxon>
        <taxon>Mollusca</taxon>
        <taxon>Gastropoda</taxon>
        <taxon>Heterobranchia</taxon>
        <taxon>Euthyneura</taxon>
        <taxon>Panpulmonata</taxon>
        <taxon>Sacoglossa</taxon>
        <taxon>Placobranchoidea</taxon>
        <taxon>Plakobranchidae</taxon>
        <taxon>Elysia</taxon>
    </lineage>
</organism>
<proteinExistence type="predicted"/>
<evidence type="ECO:0000313" key="2">
    <source>
        <dbReference type="Proteomes" id="UP001283361"/>
    </source>
</evidence>
<keyword evidence="2" id="KW-1185">Reference proteome</keyword>
<protein>
    <submittedName>
        <fullName evidence="1">Uncharacterized protein</fullName>
    </submittedName>
</protein>
<name>A0AAE0ZD75_9GAST</name>
<sequence>MEVLGPSRQPPGTPQRAKKTIWNLTSMVKSTIKGKIKSSKEYAQVIKGLVTPKTPEKRSALQKIGVTCTKEAEKEPAMQL</sequence>
<comment type="caution">
    <text evidence="1">The sequence shown here is derived from an EMBL/GenBank/DDBJ whole genome shotgun (WGS) entry which is preliminary data.</text>
</comment>
<accession>A0AAE0ZD75</accession>
<evidence type="ECO:0000313" key="1">
    <source>
        <dbReference type="EMBL" id="KAK3766242.1"/>
    </source>
</evidence>